<dbReference type="InterPro" id="IPR019734">
    <property type="entry name" value="TPR_rpt"/>
</dbReference>
<dbReference type="GO" id="GO:0045862">
    <property type="term" value="P:positive regulation of proteolysis"/>
    <property type="evidence" value="ECO:0007669"/>
    <property type="project" value="TreeGrafter"/>
</dbReference>
<gene>
    <name evidence="9" type="ORF">EPH_0038350</name>
</gene>
<dbReference type="PROSITE" id="PS50005">
    <property type="entry name" value="TPR"/>
    <property type="match status" value="1"/>
</dbReference>
<keyword evidence="4" id="KW-0677">Repeat</keyword>
<dbReference type="SUPFAM" id="SSF48452">
    <property type="entry name" value="TPR-like"/>
    <property type="match status" value="1"/>
</dbReference>
<name>U6GNI6_9EIME</name>
<dbReference type="PANTHER" id="PTHR46803:SF2">
    <property type="entry name" value="E3 UBIQUITIN-PROTEIN LIGASE CHIP"/>
    <property type="match status" value="1"/>
</dbReference>
<evidence type="ECO:0000256" key="7">
    <source>
        <dbReference type="SAM" id="MobiDB-lite"/>
    </source>
</evidence>
<evidence type="ECO:0000313" key="10">
    <source>
        <dbReference type="Proteomes" id="UP000018201"/>
    </source>
</evidence>
<feature type="domain" description="U-box" evidence="8">
    <location>
        <begin position="217"/>
        <end position="270"/>
    </location>
</feature>
<feature type="compositionally biased region" description="Low complexity" evidence="7">
    <location>
        <begin position="1"/>
        <end position="29"/>
    </location>
</feature>
<dbReference type="PROSITE" id="PS51698">
    <property type="entry name" value="U_BOX"/>
    <property type="match status" value="1"/>
</dbReference>
<keyword evidence="3" id="KW-0808">Transferase</keyword>
<feature type="compositionally biased region" description="Basic and acidic residues" evidence="7">
    <location>
        <begin position="32"/>
        <end position="45"/>
    </location>
</feature>
<dbReference type="GO" id="GO:0043161">
    <property type="term" value="P:proteasome-mediated ubiquitin-dependent protein catabolic process"/>
    <property type="evidence" value="ECO:0007669"/>
    <property type="project" value="TreeGrafter"/>
</dbReference>
<dbReference type="Pfam" id="PF04564">
    <property type="entry name" value="U-box"/>
    <property type="match status" value="1"/>
</dbReference>
<dbReference type="Gene3D" id="3.30.40.10">
    <property type="entry name" value="Zinc/RING finger domain, C3HC4 (zinc finger)"/>
    <property type="match status" value="1"/>
</dbReference>
<evidence type="ECO:0000256" key="3">
    <source>
        <dbReference type="ARBA" id="ARBA00022679"/>
    </source>
</evidence>
<dbReference type="EMBL" id="HG692144">
    <property type="protein sequence ID" value="CDI81781.1"/>
    <property type="molecule type" value="Genomic_DNA"/>
</dbReference>
<dbReference type="GO" id="GO:0061630">
    <property type="term" value="F:ubiquitin protein ligase activity"/>
    <property type="evidence" value="ECO:0007669"/>
    <property type="project" value="UniProtKB-EC"/>
</dbReference>
<dbReference type="VEuPathDB" id="ToxoDB:EPH_0038350"/>
<evidence type="ECO:0000256" key="4">
    <source>
        <dbReference type="ARBA" id="ARBA00022737"/>
    </source>
</evidence>
<dbReference type="InterPro" id="IPR011990">
    <property type="entry name" value="TPR-like_helical_dom_sf"/>
</dbReference>
<accession>U6GNI6</accession>
<evidence type="ECO:0000256" key="6">
    <source>
        <dbReference type="PROSITE-ProRule" id="PRU00339"/>
    </source>
</evidence>
<dbReference type="GO" id="GO:0005737">
    <property type="term" value="C:cytoplasm"/>
    <property type="evidence" value="ECO:0007669"/>
    <property type="project" value="TreeGrafter"/>
</dbReference>
<protein>
    <recommendedName>
        <fullName evidence="2">RING-type E3 ubiquitin transferase</fullName>
        <ecNumber evidence="2">2.3.2.27</ecNumber>
    </recommendedName>
</protein>
<feature type="repeat" description="TPR" evidence="6">
    <location>
        <begin position="44"/>
        <end position="77"/>
    </location>
</feature>
<dbReference type="GO" id="GO:0071218">
    <property type="term" value="P:cellular response to misfolded protein"/>
    <property type="evidence" value="ECO:0007669"/>
    <property type="project" value="TreeGrafter"/>
</dbReference>
<evidence type="ECO:0000256" key="2">
    <source>
        <dbReference type="ARBA" id="ARBA00012483"/>
    </source>
</evidence>
<dbReference type="Proteomes" id="UP000018201">
    <property type="component" value="Unassembled WGS sequence"/>
</dbReference>
<dbReference type="EC" id="2.3.2.27" evidence="2"/>
<dbReference type="Gene3D" id="1.25.40.10">
    <property type="entry name" value="Tetratricopeptide repeat domain"/>
    <property type="match status" value="1"/>
</dbReference>
<dbReference type="GO" id="GO:0006515">
    <property type="term" value="P:protein quality control for misfolded or incompletely synthesized proteins"/>
    <property type="evidence" value="ECO:0007669"/>
    <property type="project" value="TreeGrafter"/>
</dbReference>
<evidence type="ECO:0000256" key="5">
    <source>
        <dbReference type="ARBA" id="ARBA00022786"/>
    </source>
</evidence>
<reference evidence="9" key="1">
    <citation type="submission" date="2013-10" db="EMBL/GenBank/DDBJ databases">
        <title>Genomic analysis of the causative agents of coccidiosis in chickens.</title>
        <authorList>
            <person name="Reid A.J."/>
            <person name="Blake D."/>
            <person name="Billington K."/>
            <person name="Browne H."/>
            <person name="Dunn M."/>
            <person name="Hung S."/>
            <person name="Kawahara F."/>
            <person name="Miranda-Saavedra D."/>
            <person name="Mourier T."/>
            <person name="Nagra H."/>
            <person name="Otto T.D."/>
            <person name="Rawlings N."/>
            <person name="Sanchez A."/>
            <person name="Sanders M."/>
            <person name="Subramaniam C."/>
            <person name="Tay Y."/>
            <person name="Dear P."/>
            <person name="Doerig C."/>
            <person name="Gruber A."/>
            <person name="Parkinson J."/>
            <person name="Shirley M."/>
            <person name="Wan K.L."/>
            <person name="Berriman M."/>
            <person name="Tomley F."/>
            <person name="Pain A."/>
        </authorList>
    </citation>
    <scope>NUCLEOTIDE SEQUENCE [LARGE SCALE GENOMIC DNA]</scope>
    <source>
        <strain evidence="9">Houghton</strain>
    </source>
</reference>
<keyword evidence="5" id="KW-0833">Ubl conjugation pathway</keyword>
<dbReference type="AlphaFoldDB" id="U6GNI6"/>
<comment type="catalytic activity">
    <reaction evidence="1">
        <text>S-ubiquitinyl-[E2 ubiquitin-conjugating enzyme]-L-cysteine + [acceptor protein]-L-lysine = [E2 ubiquitin-conjugating enzyme]-L-cysteine + N(6)-ubiquitinyl-[acceptor protein]-L-lysine.</text>
        <dbReference type="EC" id="2.3.2.27"/>
    </reaction>
</comment>
<evidence type="ECO:0000259" key="8">
    <source>
        <dbReference type="PROSITE" id="PS51698"/>
    </source>
</evidence>
<dbReference type="OrthoDB" id="273087at2759"/>
<dbReference type="InterPro" id="IPR013083">
    <property type="entry name" value="Znf_RING/FYVE/PHD"/>
</dbReference>
<sequence length="270" mass="29600">MGGSNNVPAGGNNGSGSSSSKDVSSPGNSQDPAKKSQVRDREAADRLKNLGNESFRRGMYGLAAEYYSKAIEVDATVASYFTNRALCHKREKRYPEALEDAEAALALEETNIKGLYIKGDALVQLGDYDAGVNLLEKAQTASSSEAGRAATEIPKKLRHARCRRQRSVDRKDLETFLKECIEVAAQQKHLSKEEVDGRVAQLEHLVAEAAEADAPFEIPDFLTCKISMGLMDEPVVTPSGITYEHKLLLEHLNRNGPTDPITRYPWAYDA</sequence>
<dbReference type="SMART" id="SM00028">
    <property type="entry name" value="TPR"/>
    <property type="match status" value="3"/>
</dbReference>
<reference evidence="9" key="2">
    <citation type="submission" date="2013-10" db="EMBL/GenBank/DDBJ databases">
        <authorList>
            <person name="Aslett M."/>
        </authorList>
    </citation>
    <scope>NUCLEOTIDE SEQUENCE [LARGE SCALE GENOMIC DNA]</scope>
    <source>
        <strain evidence="9">Houghton</strain>
    </source>
</reference>
<feature type="region of interest" description="Disordered" evidence="7">
    <location>
        <begin position="1"/>
        <end position="45"/>
    </location>
</feature>
<keyword evidence="10" id="KW-1185">Reference proteome</keyword>
<dbReference type="PANTHER" id="PTHR46803">
    <property type="entry name" value="E3 UBIQUITIN-PROTEIN LIGASE CHIP"/>
    <property type="match status" value="1"/>
</dbReference>
<dbReference type="GO" id="GO:0051087">
    <property type="term" value="F:protein-folding chaperone binding"/>
    <property type="evidence" value="ECO:0007669"/>
    <property type="project" value="TreeGrafter"/>
</dbReference>
<organism evidence="9 10">
    <name type="scientific">Eimeria praecox</name>
    <dbReference type="NCBI Taxonomy" id="51316"/>
    <lineage>
        <taxon>Eukaryota</taxon>
        <taxon>Sar</taxon>
        <taxon>Alveolata</taxon>
        <taxon>Apicomplexa</taxon>
        <taxon>Conoidasida</taxon>
        <taxon>Coccidia</taxon>
        <taxon>Eucoccidiorida</taxon>
        <taxon>Eimeriorina</taxon>
        <taxon>Eimeriidae</taxon>
        <taxon>Eimeria</taxon>
    </lineage>
</organism>
<dbReference type="InterPro" id="IPR003613">
    <property type="entry name" value="Ubox_domain"/>
</dbReference>
<proteinExistence type="predicted"/>
<dbReference type="Pfam" id="PF13181">
    <property type="entry name" value="TPR_8"/>
    <property type="match status" value="1"/>
</dbReference>
<evidence type="ECO:0000313" key="9">
    <source>
        <dbReference type="EMBL" id="CDI81781.1"/>
    </source>
</evidence>
<dbReference type="SUPFAM" id="SSF57850">
    <property type="entry name" value="RING/U-box"/>
    <property type="match status" value="1"/>
</dbReference>
<evidence type="ECO:0000256" key="1">
    <source>
        <dbReference type="ARBA" id="ARBA00000900"/>
    </source>
</evidence>
<dbReference type="GO" id="GO:0000209">
    <property type="term" value="P:protein polyubiquitination"/>
    <property type="evidence" value="ECO:0007669"/>
    <property type="project" value="TreeGrafter"/>
</dbReference>
<keyword evidence="6" id="KW-0802">TPR repeat</keyword>